<keyword evidence="2" id="KW-1185">Reference proteome</keyword>
<evidence type="ECO:0000313" key="2">
    <source>
        <dbReference type="Proteomes" id="UP001239414"/>
    </source>
</evidence>
<name>A0ABT7FSB5_9CORY</name>
<evidence type="ECO:0000313" key="1">
    <source>
        <dbReference type="EMBL" id="MDK4248507.1"/>
    </source>
</evidence>
<reference evidence="1 2" key="1">
    <citation type="submission" date="2023-05" db="EMBL/GenBank/DDBJ databases">
        <title>Metabolic capabilities are highly conserved among human nasal-associated Corynebacterium species in pangenomic analyses.</title>
        <authorList>
            <person name="Tran T.H."/>
            <person name="Roberts A.Q."/>
            <person name="Escapa I.F."/>
            <person name="Gao W."/>
            <person name="Conlan S."/>
            <person name="Kong H."/>
            <person name="Segre J.A."/>
            <person name="Kelly M.S."/>
            <person name="Lemon K.P."/>
        </authorList>
    </citation>
    <scope>NUCLEOTIDE SEQUENCE [LARGE SCALE GENOMIC DNA]</scope>
    <source>
        <strain evidence="1 2">KPL3802</strain>
    </source>
</reference>
<protein>
    <submittedName>
        <fullName evidence="1">Uncharacterized protein</fullName>
    </submittedName>
</protein>
<dbReference type="Proteomes" id="UP001239414">
    <property type="component" value="Unassembled WGS sequence"/>
</dbReference>
<accession>A0ABT7FSB5</accession>
<proteinExistence type="predicted"/>
<dbReference type="EMBL" id="JASNUO010000014">
    <property type="protein sequence ID" value="MDK4248507.1"/>
    <property type="molecule type" value="Genomic_DNA"/>
</dbReference>
<dbReference type="RefSeq" id="WP_284609293.1">
    <property type="nucleotide sequence ID" value="NZ_CP100379.1"/>
</dbReference>
<gene>
    <name evidence="1" type="ORF">QPX34_10890</name>
</gene>
<sequence>MDDLNARFLDAVNNALIIWVRLHNSDIFVGRAWWIEENTWVLRRLEDGTRRHIPLREVEHLRVIGAYLEDYEQQG</sequence>
<organism evidence="1 2">
    <name type="scientific">Corynebacterium accolens</name>
    <dbReference type="NCBI Taxonomy" id="38284"/>
    <lineage>
        <taxon>Bacteria</taxon>
        <taxon>Bacillati</taxon>
        <taxon>Actinomycetota</taxon>
        <taxon>Actinomycetes</taxon>
        <taxon>Mycobacteriales</taxon>
        <taxon>Corynebacteriaceae</taxon>
        <taxon>Corynebacterium</taxon>
    </lineage>
</organism>
<comment type="caution">
    <text evidence="1">The sequence shown here is derived from an EMBL/GenBank/DDBJ whole genome shotgun (WGS) entry which is preliminary data.</text>
</comment>